<dbReference type="Gene3D" id="1.10.287.110">
    <property type="entry name" value="DnaJ domain"/>
    <property type="match status" value="1"/>
</dbReference>
<dbReference type="GO" id="GO:0005737">
    <property type="term" value="C:cytoplasm"/>
    <property type="evidence" value="ECO:0007669"/>
    <property type="project" value="TreeGrafter"/>
</dbReference>
<sequence>MIDYYKLLGLERGASKEEIKAAFRLQALDSHPDKHSNSPKPVRDSATHRFDLISEAYGVLGDDLKRAGYNDSIDNNRPCTCTTTSHSSPSDDDPIPDTTYEEYYRTLYRYYKAKNKSTSKKKNSSSHGAAVESSTKNPSSSTAAAESSTTHSQLNAALRSSYGRSIPLRWIFATGFVAGFVVGSLLSDHQATDAREAYKSQ</sequence>
<reference evidence="3" key="2">
    <citation type="journal article" date="2023" name="Plants (Basel)">
        <title>Annotation of the Turnera subulata (Passifloraceae) Draft Genome Reveals the S-Locus Evolved after the Divergence of Turneroideae from Passifloroideae in a Stepwise Manner.</title>
        <authorList>
            <person name="Henning P.M."/>
            <person name="Roalson E.H."/>
            <person name="Mir W."/>
            <person name="McCubbin A.G."/>
            <person name="Shore J.S."/>
        </authorList>
    </citation>
    <scope>NUCLEOTIDE SEQUENCE</scope>
    <source>
        <strain evidence="3">F60SS</strain>
    </source>
</reference>
<evidence type="ECO:0000259" key="2">
    <source>
        <dbReference type="PROSITE" id="PS50076"/>
    </source>
</evidence>
<dbReference type="PROSITE" id="PS50076">
    <property type="entry name" value="DNAJ_2"/>
    <property type="match status" value="1"/>
</dbReference>
<gene>
    <name evidence="3" type="ORF">Tsubulata_008349</name>
</gene>
<dbReference type="InterPro" id="IPR001623">
    <property type="entry name" value="DnaJ_domain"/>
</dbReference>
<dbReference type="Pfam" id="PF00226">
    <property type="entry name" value="DnaJ"/>
    <property type="match status" value="1"/>
</dbReference>
<feature type="domain" description="J" evidence="2">
    <location>
        <begin position="3"/>
        <end position="73"/>
    </location>
</feature>
<keyword evidence="4" id="KW-1185">Reference proteome</keyword>
<dbReference type="CDD" id="cd06257">
    <property type="entry name" value="DnaJ"/>
    <property type="match status" value="1"/>
</dbReference>
<dbReference type="GO" id="GO:0005634">
    <property type="term" value="C:nucleus"/>
    <property type="evidence" value="ECO:0007669"/>
    <property type="project" value="TreeGrafter"/>
</dbReference>
<feature type="non-terminal residue" evidence="3">
    <location>
        <position position="1"/>
    </location>
</feature>
<accession>A0A9Q0JC99</accession>
<protein>
    <recommendedName>
        <fullName evidence="2">J domain-containing protein</fullName>
    </recommendedName>
</protein>
<evidence type="ECO:0000313" key="3">
    <source>
        <dbReference type="EMBL" id="KAJ4837361.1"/>
    </source>
</evidence>
<feature type="region of interest" description="Disordered" evidence="1">
    <location>
        <begin position="118"/>
        <end position="151"/>
    </location>
</feature>
<dbReference type="Proteomes" id="UP001141552">
    <property type="component" value="Unassembled WGS sequence"/>
</dbReference>
<dbReference type="GO" id="GO:0044183">
    <property type="term" value="F:protein folding chaperone"/>
    <property type="evidence" value="ECO:0007669"/>
    <property type="project" value="TreeGrafter"/>
</dbReference>
<proteinExistence type="predicted"/>
<comment type="caution">
    <text evidence="3">The sequence shown here is derived from an EMBL/GenBank/DDBJ whole genome shotgun (WGS) entry which is preliminary data.</text>
</comment>
<feature type="region of interest" description="Disordered" evidence="1">
    <location>
        <begin position="71"/>
        <end position="98"/>
    </location>
</feature>
<dbReference type="GO" id="GO:0051082">
    <property type="term" value="F:unfolded protein binding"/>
    <property type="evidence" value="ECO:0007669"/>
    <property type="project" value="TreeGrafter"/>
</dbReference>
<dbReference type="InterPro" id="IPR036869">
    <property type="entry name" value="J_dom_sf"/>
</dbReference>
<dbReference type="GO" id="GO:0051087">
    <property type="term" value="F:protein-folding chaperone binding"/>
    <property type="evidence" value="ECO:0007669"/>
    <property type="project" value="TreeGrafter"/>
</dbReference>
<dbReference type="OrthoDB" id="442087at2759"/>
<feature type="compositionally biased region" description="Low complexity" evidence="1">
    <location>
        <begin position="139"/>
        <end position="151"/>
    </location>
</feature>
<dbReference type="PANTHER" id="PTHR43948:SF10">
    <property type="entry name" value="MRJ, ISOFORM E"/>
    <property type="match status" value="1"/>
</dbReference>
<dbReference type="PRINTS" id="PR00625">
    <property type="entry name" value="JDOMAIN"/>
</dbReference>
<reference evidence="3" key="1">
    <citation type="submission" date="2022-02" db="EMBL/GenBank/DDBJ databases">
        <authorList>
            <person name="Henning P.M."/>
            <person name="McCubbin A.G."/>
            <person name="Shore J.S."/>
        </authorList>
    </citation>
    <scope>NUCLEOTIDE SEQUENCE</scope>
    <source>
        <strain evidence="3">F60SS</strain>
        <tissue evidence="3">Leaves</tissue>
    </source>
</reference>
<evidence type="ECO:0000256" key="1">
    <source>
        <dbReference type="SAM" id="MobiDB-lite"/>
    </source>
</evidence>
<feature type="compositionally biased region" description="Low complexity" evidence="1">
    <location>
        <begin position="78"/>
        <end position="88"/>
    </location>
</feature>
<evidence type="ECO:0000313" key="4">
    <source>
        <dbReference type="Proteomes" id="UP001141552"/>
    </source>
</evidence>
<dbReference type="SMART" id="SM00271">
    <property type="entry name" value="DnaJ"/>
    <property type="match status" value="1"/>
</dbReference>
<dbReference type="AlphaFoldDB" id="A0A9Q0JC99"/>
<dbReference type="PANTHER" id="PTHR43948">
    <property type="entry name" value="DNAJ HOMOLOG SUBFAMILY B"/>
    <property type="match status" value="1"/>
</dbReference>
<name>A0A9Q0JC99_9ROSI</name>
<organism evidence="3 4">
    <name type="scientific">Turnera subulata</name>
    <dbReference type="NCBI Taxonomy" id="218843"/>
    <lineage>
        <taxon>Eukaryota</taxon>
        <taxon>Viridiplantae</taxon>
        <taxon>Streptophyta</taxon>
        <taxon>Embryophyta</taxon>
        <taxon>Tracheophyta</taxon>
        <taxon>Spermatophyta</taxon>
        <taxon>Magnoliopsida</taxon>
        <taxon>eudicotyledons</taxon>
        <taxon>Gunneridae</taxon>
        <taxon>Pentapetalae</taxon>
        <taxon>rosids</taxon>
        <taxon>fabids</taxon>
        <taxon>Malpighiales</taxon>
        <taxon>Passifloraceae</taxon>
        <taxon>Turnera</taxon>
    </lineage>
</organism>
<dbReference type="SUPFAM" id="SSF46565">
    <property type="entry name" value="Chaperone J-domain"/>
    <property type="match status" value="1"/>
</dbReference>
<dbReference type="EMBL" id="JAKUCV010003857">
    <property type="protein sequence ID" value="KAJ4837361.1"/>
    <property type="molecule type" value="Genomic_DNA"/>
</dbReference>